<proteinExistence type="predicted"/>
<dbReference type="STRING" id="160492.XF_2727"/>
<accession>Q9P9Z3</accession>
<dbReference type="Proteomes" id="UP000000812">
    <property type="component" value="Chromosome"/>
</dbReference>
<reference evidence="1 2" key="1">
    <citation type="journal article" date="2000" name="Nature">
        <title>The genome sequence of the plant pathogen Xylella fastidiosa.</title>
        <authorList>
            <person name="Simpson A.J."/>
            <person name="Reinach F.C."/>
            <person name="Arruda P."/>
            <person name="Abreu F.A."/>
            <person name="Acencio M."/>
            <person name="Alvarenga R."/>
            <person name="Alves L.M."/>
            <person name="Araya J.E."/>
            <person name="Baia G.S."/>
            <person name="Baptista C.S."/>
            <person name="Barros M.H."/>
            <person name="Bonaccorsi E.D."/>
            <person name="Bordin S."/>
            <person name="Bove J.M."/>
            <person name="Briones M.R."/>
            <person name="Bueno M.R."/>
            <person name="Camargo A.A."/>
            <person name="Camargo L.E."/>
            <person name="Carraro D.M."/>
            <person name="Carrer H."/>
            <person name="Colauto N.B."/>
            <person name="Colombo C."/>
            <person name="Costa F.F."/>
            <person name="Costa M.C."/>
            <person name="Costa-Neto C.M."/>
            <person name="Coutinho L.L."/>
            <person name="Cristofani M."/>
            <person name="Dias-Neto E."/>
            <person name="Docena C."/>
            <person name="El-Dorry H."/>
            <person name="Facincani A.P."/>
            <person name="Ferreira A.J."/>
            <person name="Ferreira V.C."/>
            <person name="Ferro J.A."/>
            <person name="Fraga J.S."/>
            <person name="Franca S.C."/>
            <person name="Franco M.C."/>
            <person name="Frohme M."/>
            <person name="Furlan L.R."/>
            <person name="Garnier M."/>
            <person name="Goldman G.H."/>
            <person name="Goldman M.H."/>
            <person name="Gomes S.L."/>
            <person name="Gruber A."/>
            <person name="Ho P.L."/>
            <person name="Hoheisel J.D."/>
            <person name="Junqueira M.L."/>
            <person name="Kemper E.L."/>
            <person name="Kitajima J.P."/>
            <person name="Krieger J.E."/>
            <person name="Kuramae E.E."/>
            <person name="Laigret F."/>
            <person name="Lambais M.R."/>
            <person name="Leite L.C."/>
            <person name="Lemos E.G."/>
            <person name="Lemos M.V."/>
            <person name="Lopes S.A."/>
            <person name="Lopes C.R."/>
            <person name="Machado J.A."/>
            <person name="Machado M.A."/>
            <person name="Madeira A.M."/>
            <person name="Madeira H.M."/>
            <person name="Marino C.L."/>
            <person name="Marques M.V."/>
            <person name="Martins E.A."/>
            <person name="Martins E.M."/>
            <person name="Matsukuma A.Y."/>
            <person name="Menck C.F."/>
            <person name="Miracca E.C."/>
            <person name="Miyaki C.Y."/>
            <person name="Monteriro-Vitorello C.B."/>
            <person name="Moon D.H."/>
            <person name="Nagai M.A."/>
            <person name="Nascimento A.L."/>
            <person name="Netto L.E."/>
            <person name="Nhani A.Jr."/>
            <person name="Nobrega F.G."/>
            <person name="Nunes L.R."/>
            <person name="Oliveira M.A."/>
            <person name="de Oliveira M.C."/>
            <person name="de Oliveira R.C."/>
            <person name="Palmieri D.A."/>
            <person name="Paris A."/>
            <person name="Peixoto B.R."/>
            <person name="Pereira G.A."/>
            <person name="Pereira H.A.Jr."/>
            <person name="Pesquero J.B."/>
            <person name="Quaggio R.B."/>
            <person name="Roberto P.G."/>
            <person name="Rodrigues V."/>
            <person name="de M Rosa A.J."/>
            <person name="de Rosa V.E.Jr."/>
            <person name="de Sa R.G."/>
            <person name="Santelli R.V."/>
            <person name="Sawasaki H.E."/>
            <person name="da Silva A.C."/>
            <person name="da Silva A.M."/>
            <person name="da Silva F.R."/>
            <person name="da Silva W.A.Jr."/>
            <person name="da Silveira J.F."/>
            <person name="Silvestri M.L."/>
            <person name="Siqueira W.J."/>
            <person name="de Souza A.A."/>
            <person name="de Souza A.P."/>
            <person name="Terenzi M.F."/>
            <person name="Truffi D."/>
            <person name="Tsai S.M."/>
            <person name="Tsuhako M.H."/>
            <person name="Vallada H."/>
            <person name="Van Sluys M.A."/>
            <person name="Verjovski-Almeida S."/>
            <person name="Vettore A.L."/>
            <person name="Zago M.A."/>
            <person name="Zatz M."/>
            <person name="Meidanis J."/>
            <person name="Setubal J.C."/>
        </authorList>
    </citation>
    <scope>NUCLEOTIDE SEQUENCE [LARGE SCALE GENOMIC DNA]</scope>
    <source>
        <strain evidence="1 2">9a5c</strain>
    </source>
</reference>
<dbReference type="AlphaFoldDB" id="Q9P9Z3"/>
<dbReference type="KEGG" id="xfa:XF_2727"/>
<dbReference type="EMBL" id="AE003849">
    <property type="protein sequence ID" value="AAF85512.1"/>
    <property type="molecule type" value="Genomic_DNA"/>
</dbReference>
<dbReference type="PIR" id="H82522">
    <property type="entry name" value="H82522"/>
</dbReference>
<dbReference type="HOGENOM" id="CLU_3013371_0_0_6"/>
<protein>
    <submittedName>
        <fullName evidence="1">Uncharacterized protein</fullName>
    </submittedName>
</protein>
<sequence length="56" mass="6417">MMSSSIRLIPVFFRYFFSALLSPLLETLLPHQAAGRGVAQRLLRTPLRHEQLLADH</sequence>
<evidence type="ECO:0000313" key="1">
    <source>
        <dbReference type="EMBL" id="AAF85512.1"/>
    </source>
</evidence>
<name>Q9P9Z3_XYLFA</name>
<gene>
    <name evidence="1" type="ordered locus">XF_2727</name>
</gene>
<organism evidence="1 2">
    <name type="scientific">Xylella fastidiosa (strain 9a5c)</name>
    <dbReference type="NCBI Taxonomy" id="160492"/>
    <lineage>
        <taxon>Bacteria</taxon>
        <taxon>Pseudomonadati</taxon>
        <taxon>Pseudomonadota</taxon>
        <taxon>Gammaproteobacteria</taxon>
        <taxon>Lysobacterales</taxon>
        <taxon>Lysobacteraceae</taxon>
        <taxon>Xylella</taxon>
    </lineage>
</organism>
<evidence type="ECO:0000313" key="2">
    <source>
        <dbReference type="Proteomes" id="UP000000812"/>
    </source>
</evidence>